<evidence type="ECO:0000259" key="2">
    <source>
        <dbReference type="Pfam" id="PF14258"/>
    </source>
</evidence>
<dbReference type="OrthoDB" id="7198805at2"/>
<dbReference type="InterPro" id="IPR025646">
    <property type="entry name" value="DUF4350"/>
</dbReference>
<protein>
    <recommendedName>
        <fullName evidence="2">DUF4350 domain-containing protein</fullName>
    </recommendedName>
</protein>
<feature type="transmembrane region" description="Helical" evidence="1">
    <location>
        <begin position="20"/>
        <end position="41"/>
    </location>
</feature>
<dbReference type="RefSeq" id="WP_111457666.1">
    <property type="nucleotide sequence ID" value="NZ_QFYP01000001.1"/>
</dbReference>
<proteinExistence type="predicted"/>
<comment type="caution">
    <text evidence="3">The sequence shown here is derived from an EMBL/GenBank/DDBJ whole genome shotgun (WGS) entry which is preliminary data.</text>
</comment>
<feature type="transmembrane region" description="Helical" evidence="1">
    <location>
        <begin position="280"/>
        <end position="301"/>
    </location>
</feature>
<reference evidence="4" key="1">
    <citation type="submission" date="2018-05" db="EMBL/GenBank/DDBJ databases">
        <authorList>
            <person name="Li X."/>
        </authorList>
    </citation>
    <scope>NUCLEOTIDE SEQUENCE [LARGE SCALE GENOMIC DNA]</scope>
    <source>
        <strain evidence="4">HKS-05</strain>
    </source>
</reference>
<gene>
    <name evidence="3" type="ORF">DJ021_11425</name>
</gene>
<keyword evidence="1" id="KW-0472">Membrane</keyword>
<keyword evidence="4" id="KW-1185">Reference proteome</keyword>
<keyword evidence="1" id="KW-0812">Transmembrane</keyword>
<evidence type="ECO:0000313" key="3">
    <source>
        <dbReference type="EMBL" id="RAK60373.1"/>
    </source>
</evidence>
<feature type="domain" description="DUF4350" evidence="2">
    <location>
        <begin position="55"/>
        <end position="247"/>
    </location>
</feature>
<sequence>MSAAQPTAGDAAPAFSPRTILALVIVGLVSFSGLAVLSAYAPELRGGMDGGAHALSSSAVGFRGAAVMLKAEGAPVVVSRSAPVGGRGVAGLLVLTPGMNTRAADLRDFRGAERVLIVLPKWATEPEPIHPGFVTKLGTVETSRDATELLAAYAPKTEVAHRVGGSRPALRGAGGPFEPGTYLPLAGVDALQTLSGDGWQPSLVDEQGRMVLARSKNHPGVLVLADPDLLNTQGLAKLDNARAGLAILDALRGEDGVVFDVTLNGFKRGRGIGRLMLEPPWLAATLCAVAAGLLMGLHGLARFGPAQTRGRAFALGKRALVDNSAGLVRMARKEHELAPAYVAMTKALIGEAAGGGQRTAAGEDNERWLADLARLRGAAAPAELTAEAERAKSRADLLAVGRKLYQWRLEITRERR</sequence>
<dbReference type="AlphaFoldDB" id="A0A328AZM4"/>
<dbReference type="Proteomes" id="UP000249842">
    <property type="component" value="Unassembled WGS sequence"/>
</dbReference>
<accession>A0A328AZM4</accession>
<name>A0A328AZM4_9CAUL</name>
<dbReference type="Pfam" id="PF14258">
    <property type="entry name" value="DUF4350"/>
    <property type="match status" value="1"/>
</dbReference>
<evidence type="ECO:0000256" key="1">
    <source>
        <dbReference type="SAM" id="Phobius"/>
    </source>
</evidence>
<dbReference type="EMBL" id="QFYP01000001">
    <property type="protein sequence ID" value="RAK60373.1"/>
    <property type="molecule type" value="Genomic_DNA"/>
</dbReference>
<evidence type="ECO:0000313" key="4">
    <source>
        <dbReference type="Proteomes" id="UP000249842"/>
    </source>
</evidence>
<organism evidence="3 4">
    <name type="scientific">Phenylobacterium hankyongense</name>
    <dbReference type="NCBI Taxonomy" id="1813876"/>
    <lineage>
        <taxon>Bacteria</taxon>
        <taxon>Pseudomonadati</taxon>
        <taxon>Pseudomonadota</taxon>
        <taxon>Alphaproteobacteria</taxon>
        <taxon>Caulobacterales</taxon>
        <taxon>Caulobacteraceae</taxon>
        <taxon>Phenylobacterium</taxon>
    </lineage>
</organism>
<keyword evidence="1" id="KW-1133">Transmembrane helix</keyword>